<name>A0A1V2UNE4_9GAMM</name>
<organism evidence="1 2">
    <name type="scientific">Acinetobacter genomosp. 33YU</name>
    <dbReference type="NCBI Taxonomy" id="1675530"/>
    <lineage>
        <taxon>Bacteria</taxon>
        <taxon>Pseudomonadati</taxon>
        <taxon>Pseudomonadota</taxon>
        <taxon>Gammaproteobacteria</taxon>
        <taxon>Moraxellales</taxon>
        <taxon>Moraxellaceae</taxon>
        <taxon>Acinetobacter</taxon>
    </lineage>
</organism>
<proteinExistence type="predicted"/>
<reference evidence="1 2" key="1">
    <citation type="submission" date="2015-07" db="EMBL/GenBank/DDBJ databases">
        <title>Acinetobacter yuneri, a novel member of Acinetobacter calcoaceticus-Acinetobacter baumannii complex isolated from clinical specimen.</title>
        <authorList>
            <person name="Yu Y."/>
        </authorList>
    </citation>
    <scope>NUCLEOTIDE SEQUENCE [LARGE SCALE GENOMIC DNA]</scope>
    <source>
        <strain evidence="1 2">A362</strain>
    </source>
</reference>
<dbReference type="AlphaFoldDB" id="A0A1V2UNE4"/>
<evidence type="ECO:0008006" key="3">
    <source>
        <dbReference type="Google" id="ProtNLM"/>
    </source>
</evidence>
<comment type="caution">
    <text evidence="1">The sequence shown here is derived from an EMBL/GenBank/DDBJ whole genome shotgun (WGS) entry which is preliminary data.</text>
</comment>
<sequence length="177" mass="20780">MYKSVQVEDFDFSIFPEVSSQKVREYKERNENKLIKIQDYLLDRKNTLSVDKISENLFLDIKPDIFLSHSHADEDDVIRLAILIEKELNLSVFIDSCVWGDAFKLLRKIDEKYCLNGETFDYHIRNHTTSNVFMILNSALHKIIDNCEAFVFLGTDKSIPITNTFEDKKYLVVFQKV</sequence>
<protein>
    <recommendedName>
        <fullName evidence="3">TIR domain-containing protein</fullName>
    </recommendedName>
</protein>
<evidence type="ECO:0000313" key="2">
    <source>
        <dbReference type="Proteomes" id="UP000189376"/>
    </source>
</evidence>
<feature type="non-terminal residue" evidence="1">
    <location>
        <position position="177"/>
    </location>
</feature>
<dbReference type="RefSeq" id="WP_319823153.1">
    <property type="nucleotide sequence ID" value="NZ_LFZS01000055.1"/>
</dbReference>
<gene>
    <name evidence="1" type="ORF">AC058_20275</name>
</gene>
<dbReference type="Proteomes" id="UP000189376">
    <property type="component" value="Unassembled WGS sequence"/>
</dbReference>
<accession>A0A1V2UNE4</accession>
<dbReference type="EMBL" id="LFZS01000055">
    <property type="protein sequence ID" value="ONN48445.1"/>
    <property type="molecule type" value="Genomic_DNA"/>
</dbReference>
<evidence type="ECO:0000313" key="1">
    <source>
        <dbReference type="EMBL" id="ONN48445.1"/>
    </source>
</evidence>
<keyword evidence="2" id="KW-1185">Reference proteome</keyword>